<dbReference type="Proteomes" id="UP001271007">
    <property type="component" value="Unassembled WGS sequence"/>
</dbReference>
<dbReference type="EMBL" id="JAWDJX010000002">
    <property type="protein sequence ID" value="KAK3058110.1"/>
    <property type="molecule type" value="Genomic_DNA"/>
</dbReference>
<accession>A0AAJ0GIF3</accession>
<name>A0AAJ0GIF3_9PEZI</name>
<evidence type="ECO:0000313" key="2">
    <source>
        <dbReference type="EMBL" id="KAK3058110.1"/>
    </source>
</evidence>
<evidence type="ECO:0000256" key="1">
    <source>
        <dbReference type="SAM" id="MobiDB-lite"/>
    </source>
</evidence>
<organism evidence="2 3">
    <name type="scientific">Extremus antarcticus</name>
    <dbReference type="NCBI Taxonomy" id="702011"/>
    <lineage>
        <taxon>Eukaryota</taxon>
        <taxon>Fungi</taxon>
        <taxon>Dikarya</taxon>
        <taxon>Ascomycota</taxon>
        <taxon>Pezizomycotina</taxon>
        <taxon>Dothideomycetes</taxon>
        <taxon>Dothideomycetidae</taxon>
        <taxon>Mycosphaerellales</taxon>
        <taxon>Extremaceae</taxon>
        <taxon>Extremus</taxon>
    </lineage>
</organism>
<feature type="region of interest" description="Disordered" evidence="1">
    <location>
        <begin position="117"/>
        <end position="210"/>
    </location>
</feature>
<evidence type="ECO:0000313" key="3">
    <source>
        <dbReference type="Proteomes" id="UP001271007"/>
    </source>
</evidence>
<feature type="compositionally biased region" description="Polar residues" evidence="1">
    <location>
        <begin position="180"/>
        <end position="193"/>
    </location>
</feature>
<proteinExistence type="predicted"/>
<comment type="caution">
    <text evidence="2">The sequence shown here is derived from an EMBL/GenBank/DDBJ whole genome shotgun (WGS) entry which is preliminary data.</text>
</comment>
<protein>
    <submittedName>
        <fullName evidence="2">Uncharacterized protein</fullName>
    </submittedName>
</protein>
<sequence>MGIIKTAMMSGAAMYGVHEISKGVERRHSSQQSYSQPQQQYRDYQPQGPAPRQLASQDYQYQYQEREVNDYDQTSPPPYYRRMISEQPAYNEDANFQNGGYRQQPPQQQYMYEEQNDQFPGPSYQRAPPYQRAGPPRYAGPGQGPPEHYGVQQQRGFVEPYPVDDPQQGSSSCRRGRNGLVSQAVQFASSQGGSLVGGRNRGVLSGLMEK</sequence>
<feature type="region of interest" description="Disordered" evidence="1">
    <location>
        <begin position="23"/>
        <end position="59"/>
    </location>
</feature>
<keyword evidence="3" id="KW-1185">Reference proteome</keyword>
<feature type="compositionally biased region" description="Low complexity" evidence="1">
    <location>
        <begin position="30"/>
        <end position="47"/>
    </location>
</feature>
<dbReference type="AlphaFoldDB" id="A0AAJ0GIF3"/>
<reference evidence="2" key="1">
    <citation type="submission" date="2023-04" db="EMBL/GenBank/DDBJ databases">
        <title>Black Yeasts Isolated from many extreme environments.</title>
        <authorList>
            <person name="Coleine C."/>
            <person name="Stajich J.E."/>
            <person name="Selbmann L."/>
        </authorList>
    </citation>
    <scope>NUCLEOTIDE SEQUENCE</scope>
    <source>
        <strain evidence="2">CCFEE 5312</strain>
    </source>
</reference>
<gene>
    <name evidence="2" type="ORF">LTR09_001188</name>
</gene>